<comment type="caution">
    <text evidence="2">The sequence shown here is derived from an EMBL/GenBank/DDBJ whole genome shotgun (WGS) entry which is preliminary data.</text>
</comment>
<keyword evidence="3" id="KW-1185">Reference proteome</keyword>
<dbReference type="VEuPathDB" id="FungiDB:LCOR_10581.1"/>
<proteinExistence type="predicted"/>
<reference evidence="2" key="1">
    <citation type="submission" date="2013-08" db="EMBL/GenBank/DDBJ databases">
        <title>Gene expansion shapes genome architecture in the human pathogen Lichtheimia corymbifera: an evolutionary genomics analysis in the ancient terrestrial Mucorales (Mucoromycotina).</title>
        <authorList>
            <person name="Schwartze V.U."/>
            <person name="Winter S."/>
            <person name="Shelest E."/>
            <person name="Marcet-Houben M."/>
            <person name="Horn F."/>
            <person name="Wehner S."/>
            <person name="Hoffmann K."/>
            <person name="Riege K."/>
            <person name="Sammeth M."/>
            <person name="Nowrousian M."/>
            <person name="Valiante V."/>
            <person name="Linde J."/>
            <person name="Jacobsen I.D."/>
            <person name="Marz M."/>
            <person name="Brakhage A.A."/>
            <person name="Gabaldon T."/>
            <person name="Bocker S."/>
            <person name="Voigt K."/>
        </authorList>
    </citation>
    <scope>NUCLEOTIDE SEQUENCE [LARGE SCALE GENOMIC DNA]</scope>
    <source>
        <strain evidence="2">FSU 9682</strain>
    </source>
</reference>
<gene>
    <name evidence="2" type="ORF">LCOR_10581.1</name>
</gene>
<feature type="region of interest" description="Disordered" evidence="1">
    <location>
        <begin position="1"/>
        <end position="86"/>
    </location>
</feature>
<name>A0A068SET5_9FUNG</name>
<organism evidence="2 3">
    <name type="scientific">Lichtheimia corymbifera JMRC:FSU:9682</name>
    <dbReference type="NCBI Taxonomy" id="1263082"/>
    <lineage>
        <taxon>Eukaryota</taxon>
        <taxon>Fungi</taxon>
        <taxon>Fungi incertae sedis</taxon>
        <taxon>Mucoromycota</taxon>
        <taxon>Mucoromycotina</taxon>
        <taxon>Mucoromycetes</taxon>
        <taxon>Mucorales</taxon>
        <taxon>Lichtheimiaceae</taxon>
        <taxon>Lichtheimia</taxon>
    </lineage>
</organism>
<accession>A0A068SET5</accession>
<evidence type="ECO:0000256" key="1">
    <source>
        <dbReference type="SAM" id="MobiDB-lite"/>
    </source>
</evidence>
<protein>
    <submittedName>
        <fullName evidence="2">Uncharacterized protein</fullName>
    </submittedName>
</protein>
<dbReference type="Proteomes" id="UP000027586">
    <property type="component" value="Unassembled WGS sequence"/>
</dbReference>
<dbReference type="EMBL" id="CBTN010000075">
    <property type="protein sequence ID" value="CDH59776.1"/>
    <property type="molecule type" value="Genomic_DNA"/>
</dbReference>
<feature type="compositionally biased region" description="Pro residues" evidence="1">
    <location>
        <begin position="7"/>
        <end position="18"/>
    </location>
</feature>
<evidence type="ECO:0000313" key="3">
    <source>
        <dbReference type="Proteomes" id="UP000027586"/>
    </source>
</evidence>
<evidence type="ECO:0000313" key="2">
    <source>
        <dbReference type="EMBL" id="CDH59776.1"/>
    </source>
</evidence>
<sequence>MASETAPIPPPFSPPSPHPQAITVHPQPEAVTPPPPQPQSEAAAPSQRRRRSSQHTSPEQDDTRPAKRTRSNTTKKAPANSTISKRVRVENEIDKFFENSKQDIMGTRSVSLDKYRSATVSSTALHDFNYRPIRISSFDVLERGLTQEELQAQAENAVSRFDKATKIIAHCEVSRNYFVRHLFHVSSLWYATDEVKAKVLGMSPNKFKEMKQVGRRLSKISDRIAQDGPRKAPYPWGAGWTRFYIAPNTLVTASSHRFWSNDSVDDFIQRLDTWEKEARALMPSGLNVIRYEIQIDCVDHLHVDSLLLFGDDGYQYYCCDDAAAVECGCVVSDDDGVGDASDSGDCDSASECGGCVASDGSGDTATADCGYAASDCSADCEDIDDDDDDDDMAADCDAATKHDDIGVGGESSSCSIFVVACGGCRRAYQRRPEQEALQSQHPLLQ</sequence>
<dbReference type="AlphaFoldDB" id="A0A068SET5"/>
<feature type="compositionally biased region" description="Polar residues" evidence="1">
    <location>
        <begin position="71"/>
        <end position="84"/>
    </location>
</feature>